<evidence type="ECO:0000313" key="1">
    <source>
        <dbReference type="EMBL" id="CAD7088773.1"/>
    </source>
</evidence>
<dbReference type="Proteomes" id="UP000594454">
    <property type="component" value="Chromosome 4"/>
</dbReference>
<dbReference type="InParanoid" id="A0A7R8YX96"/>
<gene>
    <name evidence="1" type="ORF">HERILL_LOCUS11368</name>
</gene>
<dbReference type="GO" id="GO:0019005">
    <property type="term" value="C:SCF ubiquitin ligase complex"/>
    <property type="evidence" value="ECO:0007669"/>
    <property type="project" value="TreeGrafter"/>
</dbReference>
<dbReference type="OrthoDB" id="6492012at2759"/>
<dbReference type="EMBL" id="LR899012">
    <property type="protein sequence ID" value="CAD7088773.1"/>
    <property type="molecule type" value="Genomic_DNA"/>
</dbReference>
<accession>A0A7R8YX96</accession>
<dbReference type="GO" id="GO:0031146">
    <property type="term" value="P:SCF-dependent proteasomal ubiquitin-dependent protein catabolic process"/>
    <property type="evidence" value="ECO:0007669"/>
    <property type="project" value="TreeGrafter"/>
</dbReference>
<dbReference type="PANTHER" id="PTHR13318">
    <property type="entry name" value="PARTNER OF PAIRED, ISOFORM B-RELATED"/>
    <property type="match status" value="1"/>
</dbReference>
<dbReference type="PANTHER" id="PTHR13318:SF95">
    <property type="entry name" value="F-BOX PROTEIN YLR352W"/>
    <property type="match status" value="1"/>
</dbReference>
<dbReference type="InterPro" id="IPR006553">
    <property type="entry name" value="Leu-rich_rpt_Cys-con_subtyp"/>
</dbReference>
<dbReference type="AlphaFoldDB" id="A0A7R8YX96"/>
<reference evidence="1 2" key="1">
    <citation type="submission" date="2020-11" db="EMBL/GenBank/DDBJ databases">
        <authorList>
            <person name="Wallbank WR R."/>
            <person name="Pardo Diaz C."/>
            <person name="Kozak K."/>
            <person name="Martin S."/>
            <person name="Jiggins C."/>
            <person name="Moest M."/>
            <person name="Warren A I."/>
            <person name="Generalovic N T."/>
            <person name="Byers J.R.P. K."/>
            <person name="Montejo-Kovacevich G."/>
            <person name="Yen C E."/>
        </authorList>
    </citation>
    <scope>NUCLEOTIDE SEQUENCE [LARGE SCALE GENOMIC DNA]</scope>
</reference>
<dbReference type="InterPro" id="IPR032675">
    <property type="entry name" value="LRR_dom_sf"/>
</dbReference>
<dbReference type="SUPFAM" id="SSF52047">
    <property type="entry name" value="RNI-like"/>
    <property type="match status" value="1"/>
</dbReference>
<proteinExistence type="predicted"/>
<organism evidence="1 2">
    <name type="scientific">Hermetia illucens</name>
    <name type="common">Black soldier fly</name>
    <dbReference type="NCBI Taxonomy" id="343691"/>
    <lineage>
        <taxon>Eukaryota</taxon>
        <taxon>Metazoa</taxon>
        <taxon>Ecdysozoa</taxon>
        <taxon>Arthropoda</taxon>
        <taxon>Hexapoda</taxon>
        <taxon>Insecta</taxon>
        <taxon>Pterygota</taxon>
        <taxon>Neoptera</taxon>
        <taxon>Endopterygota</taxon>
        <taxon>Diptera</taxon>
        <taxon>Brachycera</taxon>
        <taxon>Stratiomyomorpha</taxon>
        <taxon>Stratiomyidae</taxon>
        <taxon>Hermetiinae</taxon>
        <taxon>Hermetia</taxon>
    </lineage>
</organism>
<sequence length="422" mass="48553">MTSEASISVLDDYCLEHIFSFLEILDQYNIGKAYPEFKAIIKRIIGKDLFIFNELCGCTSLPEATEFLTEYGPAIKKILLTLGAVQKTHDFYFLIPTHCHNIEEFQYYFPYPLDDKMMEMTFEASKNIKVLYWNQSQLSDDQSLLISNLKELESLDIEMSGEITGLHLNKLTKLKELNIEGCGGFTSEHFIDLCKATKLKRLNIIDCLSLDQAAFDALLKTQTDLEEIAINRCYQKANVNLLVHLPNLRRVHISWYSHKAGVETDLVNLLAQHHSEALQTLQIYSPENLSETKRAGILKMINLRRLSLIKDGMLDDEFLKKISRRCSKLEAIDIRYSMNVTVEGIIELVKNLKDLCYLDLRSCELFDDSLYPKLVEVKRNCQGSKSLKVFVSDTGLKEESFRDSADYLALRRFVELSFDTEE</sequence>
<dbReference type="Gene3D" id="3.80.10.10">
    <property type="entry name" value="Ribonuclease Inhibitor"/>
    <property type="match status" value="1"/>
</dbReference>
<dbReference type="FunCoup" id="A0A7R8YX96">
    <property type="interactions" value="5"/>
</dbReference>
<name>A0A7R8YX96_HERIL</name>
<evidence type="ECO:0000313" key="2">
    <source>
        <dbReference type="Proteomes" id="UP000594454"/>
    </source>
</evidence>
<dbReference type="SMART" id="SM00367">
    <property type="entry name" value="LRR_CC"/>
    <property type="match status" value="4"/>
</dbReference>
<protein>
    <submittedName>
        <fullName evidence="1">Uncharacterized protein</fullName>
    </submittedName>
</protein>
<keyword evidence="2" id="KW-1185">Reference proteome</keyword>